<feature type="domain" description="Iron hydrogenase large subunit C-terminal" evidence="3">
    <location>
        <begin position="349"/>
        <end position="433"/>
    </location>
</feature>
<evidence type="ECO:0000259" key="3">
    <source>
        <dbReference type="Pfam" id="PF02906"/>
    </source>
</evidence>
<sequence length="789" mass="85884">MPVFINNVDDYLGPSQACVNPLFAPPPRPQSANANRANDTEKITSTNDTPVARQISGTSSHAVRDRPRRRQRPAPRIIQRDDCDLSSTPKSREPLHLTNDKDEGDHDSQRIPIIDPHVTTQTITKKAKATVTLSDCLSCSGCVTSAEAVLMSHHSLETLREVYQSRNRRIVFTISPASLADLYRHLYLEDGENANLNCVGGTGSMTDETHPPSRHELLTKISTFLHSEFGAEMVIDGALSQRISLVESASEFCYRFRKTQQSMGVKENVETADEDSSRTDWSVPTAPSVALSSTRTRYINKQTGIDGIVDDDTSMEITTIIHPPGRLVEDDERCESLPPRKKNAHPAGSDSLPMLASSCPGFVCLVEKTAPMVVPLLSSAKSPMAVAGTLVKTCRGNIDPLPVTSDSRPNSCYHVAIMPCHDKKLEAGRGDFAWEKQALLQYGTLTKNIISASAVSRPSMVDEDLVKEVDLVLTTGELFEALSDAVAKPKSGQPPSFTTPLTIAPEAGPSSTAIAIRSLLSNTDCIHSCLLKTAQNSNIHTEHKAMEDHEVDTGVHGSGSYADFIFRHAARELFGVELPPNKPLPWKGSSSAYSPASTAGTATSVIRRRSRRQESTDLREVTLYENNDGSYSCFDQSEEGECTSIPVLRFATAYGFKNVQLILQSLSKIESSKLPGYDYVEIMACPSGCSNGGGQIGANGHRETPRETKQRVKKTVSVVPVVRPLNGGGFLSATLCGCDTSGLVNDEFLRSERFDENARQLFHTRFHVVPKLELSTGATAGVALSDTKW</sequence>
<name>A0ABD3SNT2_9STRA</name>
<feature type="region of interest" description="Disordered" evidence="2">
    <location>
        <begin position="266"/>
        <end position="285"/>
    </location>
</feature>
<evidence type="ECO:0000256" key="2">
    <source>
        <dbReference type="SAM" id="MobiDB-lite"/>
    </source>
</evidence>
<evidence type="ECO:0000256" key="1">
    <source>
        <dbReference type="ARBA" id="ARBA00006596"/>
    </source>
</evidence>
<comment type="similarity">
    <text evidence="1">Belongs to the NARF family.</text>
</comment>
<dbReference type="InterPro" id="IPR004108">
    <property type="entry name" value="Fe_hydrogenase_lsu_C"/>
</dbReference>
<dbReference type="PANTHER" id="PTHR11615">
    <property type="entry name" value="NITRATE, FORMATE, IRON DEHYDROGENASE"/>
    <property type="match status" value="1"/>
</dbReference>
<evidence type="ECO:0000313" key="4">
    <source>
        <dbReference type="EMBL" id="KAL3826250.1"/>
    </source>
</evidence>
<feature type="region of interest" description="Disordered" evidence="2">
    <location>
        <begin position="20"/>
        <end position="110"/>
    </location>
</feature>
<feature type="region of interest" description="Disordered" evidence="2">
    <location>
        <begin position="587"/>
        <end position="612"/>
    </location>
</feature>
<evidence type="ECO:0000313" key="5">
    <source>
        <dbReference type="Proteomes" id="UP001530377"/>
    </source>
</evidence>
<dbReference type="Proteomes" id="UP001530377">
    <property type="component" value="Unassembled WGS sequence"/>
</dbReference>
<dbReference type="EMBL" id="JALLPB020000025">
    <property type="protein sequence ID" value="KAL3826250.1"/>
    <property type="molecule type" value="Genomic_DNA"/>
</dbReference>
<dbReference type="SUPFAM" id="SSF53920">
    <property type="entry name" value="Fe-only hydrogenase"/>
    <property type="match status" value="1"/>
</dbReference>
<protein>
    <recommendedName>
        <fullName evidence="3">Iron hydrogenase large subunit C-terminal domain-containing protein</fullName>
    </recommendedName>
</protein>
<gene>
    <name evidence="4" type="ORF">ACHAXA_006278</name>
</gene>
<dbReference type="Gene3D" id="3.40.950.10">
    <property type="entry name" value="Fe-only Hydrogenase (Larger Subunit), Chain L, domain 3"/>
    <property type="match status" value="1"/>
</dbReference>
<feature type="compositionally biased region" description="Polar residues" evidence="2">
    <location>
        <begin position="30"/>
        <end position="61"/>
    </location>
</feature>
<accession>A0ABD3SNT2</accession>
<keyword evidence="5" id="KW-1185">Reference proteome</keyword>
<dbReference type="InterPro" id="IPR009016">
    <property type="entry name" value="Fe_hydrogenase"/>
</dbReference>
<organism evidence="4 5">
    <name type="scientific">Cyclostephanos tholiformis</name>
    <dbReference type="NCBI Taxonomy" id="382380"/>
    <lineage>
        <taxon>Eukaryota</taxon>
        <taxon>Sar</taxon>
        <taxon>Stramenopiles</taxon>
        <taxon>Ochrophyta</taxon>
        <taxon>Bacillariophyta</taxon>
        <taxon>Coscinodiscophyceae</taxon>
        <taxon>Thalassiosirophycidae</taxon>
        <taxon>Stephanodiscales</taxon>
        <taxon>Stephanodiscaceae</taxon>
        <taxon>Cyclostephanos</taxon>
    </lineage>
</organism>
<dbReference type="AlphaFoldDB" id="A0ABD3SNT2"/>
<reference evidence="4 5" key="1">
    <citation type="submission" date="2024-10" db="EMBL/GenBank/DDBJ databases">
        <title>Updated reference genomes for cyclostephanoid diatoms.</title>
        <authorList>
            <person name="Roberts W.R."/>
            <person name="Alverson A.J."/>
        </authorList>
    </citation>
    <scope>NUCLEOTIDE SEQUENCE [LARGE SCALE GENOMIC DNA]</scope>
    <source>
        <strain evidence="4 5">AJA228-03</strain>
    </source>
</reference>
<proteinExistence type="inferred from homology"/>
<feature type="compositionally biased region" description="Polar residues" evidence="2">
    <location>
        <begin position="588"/>
        <end position="604"/>
    </location>
</feature>
<dbReference type="Gene3D" id="3.40.50.1780">
    <property type="match status" value="1"/>
</dbReference>
<feature type="compositionally biased region" description="Basic and acidic residues" evidence="2">
    <location>
        <begin position="90"/>
        <end position="109"/>
    </location>
</feature>
<comment type="caution">
    <text evidence="4">The sequence shown here is derived from an EMBL/GenBank/DDBJ whole genome shotgun (WGS) entry which is preliminary data.</text>
</comment>
<feature type="domain" description="Iron hydrogenase large subunit C-terminal" evidence="3">
    <location>
        <begin position="591"/>
        <end position="693"/>
    </location>
</feature>
<dbReference type="InterPro" id="IPR050340">
    <property type="entry name" value="Cytosolic_Fe-S_CAF"/>
</dbReference>
<dbReference type="Pfam" id="PF02906">
    <property type="entry name" value="Fe_hyd_lg_C"/>
    <property type="match status" value="2"/>
</dbReference>